<accession>A0AAE0K614</accession>
<keyword evidence="2" id="KW-1185">Reference proteome</keyword>
<dbReference type="Proteomes" id="UP001287356">
    <property type="component" value="Unassembled WGS sequence"/>
</dbReference>
<gene>
    <name evidence="1" type="ORF">B0T24DRAFT_301658</name>
</gene>
<dbReference type="EMBL" id="JAULSN010000005">
    <property type="protein sequence ID" value="KAK3370863.1"/>
    <property type="molecule type" value="Genomic_DNA"/>
</dbReference>
<comment type="caution">
    <text evidence="1">The sequence shown here is derived from an EMBL/GenBank/DDBJ whole genome shotgun (WGS) entry which is preliminary data.</text>
</comment>
<organism evidence="1 2">
    <name type="scientific">Lasiosphaeria ovina</name>
    <dbReference type="NCBI Taxonomy" id="92902"/>
    <lineage>
        <taxon>Eukaryota</taxon>
        <taxon>Fungi</taxon>
        <taxon>Dikarya</taxon>
        <taxon>Ascomycota</taxon>
        <taxon>Pezizomycotina</taxon>
        <taxon>Sordariomycetes</taxon>
        <taxon>Sordariomycetidae</taxon>
        <taxon>Sordariales</taxon>
        <taxon>Lasiosphaeriaceae</taxon>
        <taxon>Lasiosphaeria</taxon>
    </lineage>
</organism>
<name>A0AAE0K614_9PEZI</name>
<evidence type="ECO:0000313" key="1">
    <source>
        <dbReference type="EMBL" id="KAK3370863.1"/>
    </source>
</evidence>
<sequence>MTVRRLSSPCPQQHLCCRVPSPSPEAIPTPACVSVLGLWAVFAGTHHTYGEKNCYHLTFQHLSPSVNKIDMDMCKGGLARPTWGNRVGTFHQNTPFYLAKAKCRGAKLASRSRPEDMAIRASGPFWGRVGWMAWAWELRWDVNKTSNLRFTQQLIPEPLFFLFSCRPVPWGSP</sequence>
<evidence type="ECO:0000313" key="2">
    <source>
        <dbReference type="Proteomes" id="UP001287356"/>
    </source>
</evidence>
<dbReference type="AlphaFoldDB" id="A0AAE0K614"/>
<reference evidence="1" key="1">
    <citation type="journal article" date="2023" name="Mol. Phylogenet. Evol.">
        <title>Genome-scale phylogeny and comparative genomics of the fungal order Sordariales.</title>
        <authorList>
            <person name="Hensen N."/>
            <person name="Bonometti L."/>
            <person name="Westerberg I."/>
            <person name="Brannstrom I.O."/>
            <person name="Guillou S."/>
            <person name="Cros-Aarteil S."/>
            <person name="Calhoun S."/>
            <person name="Haridas S."/>
            <person name="Kuo A."/>
            <person name="Mondo S."/>
            <person name="Pangilinan J."/>
            <person name="Riley R."/>
            <person name="LaButti K."/>
            <person name="Andreopoulos B."/>
            <person name="Lipzen A."/>
            <person name="Chen C."/>
            <person name="Yan M."/>
            <person name="Daum C."/>
            <person name="Ng V."/>
            <person name="Clum A."/>
            <person name="Steindorff A."/>
            <person name="Ohm R.A."/>
            <person name="Martin F."/>
            <person name="Silar P."/>
            <person name="Natvig D.O."/>
            <person name="Lalanne C."/>
            <person name="Gautier V."/>
            <person name="Ament-Velasquez S.L."/>
            <person name="Kruys A."/>
            <person name="Hutchinson M.I."/>
            <person name="Powell A.J."/>
            <person name="Barry K."/>
            <person name="Miller A.N."/>
            <person name="Grigoriev I.V."/>
            <person name="Debuchy R."/>
            <person name="Gladieux P."/>
            <person name="Hiltunen Thoren M."/>
            <person name="Johannesson H."/>
        </authorList>
    </citation>
    <scope>NUCLEOTIDE SEQUENCE</scope>
    <source>
        <strain evidence="1">CBS 958.72</strain>
    </source>
</reference>
<protein>
    <submittedName>
        <fullName evidence="1">Uncharacterized protein</fullName>
    </submittedName>
</protein>
<proteinExistence type="predicted"/>
<reference evidence="1" key="2">
    <citation type="submission" date="2023-06" db="EMBL/GenBank/DDBJ databases">
        <authorList>
            <consortium name="Lawrence Berkeley National Laboratory"/>
            <person name="Haridas S."/>
            <person name="Hensen N."/>
            <person name="Bonometti L."/>
            <person name="Westerberg I."/>
            <person name="Brannstrom I.O."/>
            <person name="Guillou S."/>
            <person name="Cros-Aarteil S."/>
            <person name="Calhoun S."/>
            <person name="Kuo A."/>
            <person name="Mondo S."/>
            <person name="Pangilinan J."/>
            <person name="Riley R."/>
            <person name="Labutti K."/>
            <person name="Andreopoulos B."/>
            <person name="Lipzen A."/>
            <person name="Chen C."/>
            <person name="Yanf M."/>
            <person name="Daum C."/>
            <person name="Ng V."/>
            <person name="Clum A."/>
            <person name="Steindorff A."/>
            <person name="Ohm R."/>
            <person name="Martin F."/>
            <person name="Silar P."/>
            <person name="Natvig D."/>
            <person name="Lalanne C."/>
            <person name="Gautier V."/>
            <person name="Ament-Velasquez S.L."/>
            <person name="Kruys A."/>
            <person name="Hutchinson M.I."/>
            <person name="Powell A.J."/>
            <person name="Barry K."/>
            <person name="Miller A.N."/>
            <person name="Grigoriev I.V."/>
            <person name="Debuchy R."/>
            <person name="Gladieux P."/>
            <person name="Thoren M.H."/>
            <person name="Johannesson H."/>
        </authorList>
    </citation>
    <scope>NUCLEOTIDE SEQUENCE</scope>
    <source>
        <strain evidence="1">CBS 958.72</strain>
    </source>
</reference>